<keyword evidence="8" id="KW-0812">Transmembrane</keyword>
<dbReference type="CDD" id="cd06530">
    <property type="entry name" value="S26_SPase_I"/>
    <property type="match status" value="1"/>
</dbReference>
<dbReference type="EMBL" id="CP000308">
    <property type="protein sequence ID" value="ABG14416.1"/>
    <property type="molecule type" value="Genomic_DNA"/>
</dbReference>
<evidence type="ECO:0000313" key="17">
    <source>
        <dbReference type="Proteomes" id="UP000001971"/>
    </source>
</evidence>
<evidence type="ECO:0000256" key="6">
    <source>
        <dbReference type="ARBA" id="ARBA00022475"/>
    </source>
</evidence>
<evidence type="ECO:0000256" key="5">
    <source>
        <dbReference type="ARBA" id="ARBA00019232"/>
    </source>
</evidence>
<dbReference type="NCBIfam" id="TIGR02227">
    <property type="entry name" value="sigpep_I_bact"/>
    <property type="match status" value="2"/>
</dbReference>
<evidence type="ECO:0000256" key="11">
    <source>
        <dbReference type="ARBA" id="ARBA00023136"/>
    </source>
</evidence>
<dbReference type="GO" id="GO:0006465">
    <property type="term" value="P:signal peptide processing"/>
    <property type="evidence" value="ECO:0007669"/>
    <property type="project" value="InterPro"/>
</dbReference>
<dbReference type="InterPro" id="IPR000223">
    <property type="entry name" value="Pept_S26A_signal_pept_1"/>
</dbReference>
<dbReference type="Gene3D" id="2.10.109.10">
    <property type="entry name" value="Umud Fragment, subunit A"/>
    <property type="match status" value="1"/>
</dbReference>
<dbReference type="PROSITE" id="PS00501">
    <property type="entry name" value="SPASE_I_1"/>
    <property type="match status" value="1"/>
</dbReference>
<dbReference type="InterPro" id="IPR019766">
    <property type="entry name" value="Sign_pep_all-beta_subdom"/>
</dbReference>
<dbReference type="InterPro" id="IPR036286">
    <property type="entry name" value="LexA/Signal_pep-like_sf"/>
</dbReference>
<evidence type="ECO:0000256" key="7">
    <source>
        <dbReference type="ARBA" id="ARBA00022670"/>
    </source>
</evidence>
<dbReference type="SUPFAM" id="SSF51306">
    <property type="entry name" value="LexA/Signal peptidase"/>
    <property type="match status" value="1"/>
</dbReference>
<dbReference type="GO" id="GO:0004252">
    <property type="term" value="F:serine-type endopeptidase activity"/>
    <property type="evidence" value="ECO:0007669"/>
    <property type="project" value="InterPro"/>
</dbReference>
<comment type="similarity">
    <text evidence="3 14">Belongs to the peptidase S26 family.</text>
</comment>
<keyword evidence="10" id="KW-1133">Transmembrane helix</keyword>
<evidence type="ECO:0000256" key="8">
    <source>
        <dbReference type="ARBA" id="ARBA00022692"/>
    </source>
</evidence>
<dbReference type="EC" id="3.4.21.89" evidence="4 13"/>
<evidence type="ECO:0000259" key="15">
    <source>
        <dbReference type="Pfam" id="PF10502"/>
    </source>
</evidence>
<feature type="active site" evidence="12">
    <location>
        <position position="153"/>
    </location>
</feature>
<dbReference type="Proteomes" id="UP000001971">
    <property type="component" value="Chromosome"/>
</dbReference>
<dbReference type="Pfam" id="PF10502">
    <property type="entry name" value="Peptidase_S26"/>
    <property type="match status" value="1"/>
</dbReference>
<protein>
    <recommendedName>
        <fullName evidence="5 13">Signal peptidase I</fullName>
        <ecNumber evidence="4 13">3.4.21.89</ecNumber>
    </recommendedName>
</protein>
<dbReference type="InterPro" id="IPR019757">
    <property type="entry name" value="Pept_S26A_signal_pept_1_Lys-AS"/>
</dbReference>
<dbReference type="PROSITE" id="PS00760">
    <property type="entry name" value="SPASE_I_2"/>
    <property type="match status" value="1"/>
</dbReference>
<dbReference type="GeneID" id="57975974"/>
<accession>A0A0E1NRT4</accession>
<dbReference type="PROSITE" id="PS00761">
    <property type="entry name" value="SPASE_I_3"/>
    <property type="match status" value="1"/>
</dbReference>
<feature type="active site" evidence="12">
    <location>
        <position position="98"/>
    </location>
</feature>
<keyword evidence="11" id="KW-0472">Membrane</keyword>
<dbReference type="InterPro" id="IPR019533">
    <property type="entry name" value="Peptidase_S26"/>
</dbReference>
<reference evidence="16 17" key="1">
    <citation type="journal article" date="2006" name="J. Bacteriol.">
        <title>Complete genome sequence of Yersinia pestis strains Antiqua and Nepal516: evidence of gene reduction in an emerging pathogen.</title>
        <authorList>
            <person name="Chain P.S."/>
            <person name="Hu P."/>
            <person name="Malfatti S.A."/>
            <person name="Radnedge L."/>
            <person name="Larimer F."/>
            <person name="Vergez L.M."/>
            <person name="Worsham P."/>
            <person name="Chu M.C."/>
            <person name="Andersen G.L."/>
        </authorList>
    </citation>
    <scope>NUCLEOTIDE SEQUENCE [LARGE SCALE GENOMIC DNA]</scope>
    <source>
        <strain evidence="16 17">Antiqua</strain>
    </source>
</reference>
<evidence type="ECO:0000256" key="10">
    <source>
        <dbReference type="ARBA" id="ARBA00022989"/>
    </source>
</evidence>
<name>A0A0E1NRT4_YERPA</name>
<organism evidence="16 17">
    <name type="scientific">Yersinia pestis bv. Antiqua (strain Antiqua)</name>
    <dbReference type="NCBI Taxonomy" id="360102"/>
    <lineage>
        <taxon>Bacteria</taxon>
        <taxon>Pseudomonadati</taxon>
        <taxon>Pseudomonadota</taxon>
        <taxon>Gammaproteobacteria</taxon>
        <taxon>Enterobacterales</taxon>
        <taxon>Yersiniaceae</taxon>
        <taxon>Yersinia</taxon>
    </lineage>
</organism>
<evidence type="ECO:0000256" key="14">
    <source>
        <dbReference type="RuleBase" id="RU362042"/>
    </source>
</evidence>
<comment type="catalytic activity">
    <reaction evidence="1 13">
        <text>Cleavage of hydrophobic, N-terminal signal or leader sequences from secreted and periplasmic proteins.</text>
        <dbReference type="EC" id="3.4.21.89"/>
    </reaction>
</comment>
<dbReference type="RefSeq" id="WP_002209678.1">
    <property type="nucleotide sequence ID" value="NC_008150.1"/>
</dbReference>
<evidence type="ECO:0000256" key="9">
    <source>
        <dbReference type="ARBA" id="ARBA00022801"/>
    </source>
</evidence>
<evidence type="ECO:0000256" key="4">
    <source>
        <dbReference type="ARBA" id="ARBA00013208"/>
    </source>
</evidence>
<dbReference type="PANTHER" id="PTHR43390:SF1">
    <property type="entry name" value="CHLOROPLAST PROCESSING PEPTIDASE"/>
    <property type="match status" value="1"/>
</dbReference>
<dbReference type="HOGENOM" id="CLU_028723_1_1_6"/>
<proteinExistence type="inferred from homology"/>
<dbReference type="PRINTS" id="PR00727">
    <property type="entry name" value="LEADERPTASE"/>
</dbReference>
<keyword evidence="6" id="KW-1003">Cell membrane</keyword>
<dbReference type="GO" id="GO:0005886">
    <property type="term" value="C:plasma membrane"/>
    <property type="evidence" value="ECO:0007669"/>
    <property type="project" value="UniProtKB-SubCell"/>
</dbReference>
<evidence type="ECO:0000256" key="12">
    <source>
        <dbReference type="PIRSR" id="PIRSR600223-1"/>
    </source>
</evidence>
<evidence type="ECO:0000256" key="13">
    <source>
        <dbReference type="RuleBase" id="RU003993"/>
    </source>
</evidence>
<dbReference type="PANTHER" id="PTHR43390">
    <property type="entry name" value="SIGNAL PEPTIDASE I"/>
    <property type="match status" value="1"/>
</dbReference>
<dbReference type="InterPro" id="IPR019758">
    <property type="entry name" value="Pept_S26A_signal_pept_1_CS"/>
</dbReference>
<dbReference type="PATRIC" id="fig|360102.15.peg.1100"/>
<sequence>MANMFALILAIATLLTGIIWCFERFKWGPARQAKIAAVNAQTAEIKAQTGCAVDNKTLAQAAKQPGWIETCASIFPVLALVFIVRSFIYEPFQIPSGSMMPTLLIGDFILVEKFAYGIKDPITQTTLIPTGKPNRGDIAVFKYPLDPRLDYIKRVVGLPGDRVIYNPISKEVTVQPSCNTGTSCDSALAITYSTSEPSEFVQTFRYSGNGESSAGFFPIPLNQAVPDGGVRLRERTESLGPVAHHILTVPGRQDPLGSYYQQPDQPLGVWVVPEGHYFMMGDNRDNSADSRFWGFVPERNLVGKATAIWMSFEKQEGEWPTGVRLSRIGGIH</sequence>
<dbReference type="InterPro" id="IPR019756">
    <property type="entry name" value="Pept_S26A_signal_pept_1_Ser-AS"/>
</dbReference>
<evidence type="ECO:0000256" key="1">
    <source>
        <dbReference type="ARBA" id="ARBA00000677"/>
    </source>
</evidence>
<evidence type="ECO:0000313" key="16">
    <source>
        <dbReference type="EMBL" id="ABG14416.1"/>
    </source>
</evidence>
<dbReference type="GO" id="GO:0009003">
    <property type="term" value="F:signal peptidase activity"/>
    <property type="evidence" value="ECO:0007669"/>
    <property type="project" value="UniProtKB-EC"/>
</dbReference>
<dbReference type="KEGG" id="ypa:YPA_2451"/>
<dbReference type="NCBIfam" id="NF008114">
    <property type="entry name" value="PRK10861.1"/>
    <property type="match status" value="1"/>
</dbReference>
<comment type="subcellular location">
    <subcellularLocation>
        <location evidence="2">Cell membrane</location>
        <topology evidence="2">Multi-pass membrane protein</topology>
    </subcellularLocation>
    <subcellularLocation>
        <location evidence="14">Membrane</location>
        <topology evidence="14">Multi-pass membrane protein</topology>
    </subcellularLocation>
</comment>
<dbReference type="Gene3D" id="2.170.230.10">
    <property type="match status" value="1"/>
</dbReference>
<keyword evidence="7 13" id="KW-0645">Protease</keyword>
<dbReference type="AlphaFoldDB" id="A0A0E1NRT4"/>
<evidence type="ECO:0000256" key="3">
    <source>
        <dbReference type="ARBA" id="ARBA00009370"/>
    </source>
</evidence>
<gene>
    <name evidence="16" type="ordered locus">YPA_2451</name>
</gene>
<evidence type="ECO:0000256" key="2">
    <source>
        <dbReference type="ARBA" id="ARBA00004651"/>
    </source>
</evidence>
<feature type="domain" description="Peptidase S26" evidence="15">
    <location>
        <begin position="67"/>
        <end position="309"/>
    </location>
</feature>
<keyword evidence="9 13" id="KW-0378">Hydrolase</keyword>